<organism evidence="1 2">
    <name type="scientific">Pleurodeles waltl</name>
    <name type="common">Iberian ribbed newt</name>
    <dbReference type="NCBI Taxonomy" id="8319"/>
    <lineage>
        <taxon>Eukaryota</taxon>
        <taxon>Metazoa</taxon>
        <taxon>Chordata</taxon>
        <taxon>Craniata</taxon>
        <taxon>Vertebrata</taxon>
        <taxon>Euteleostomi</taxon>
        <taxon>Amphibia</taxon>
        <taxon>Batrachia</taxon>
        <taxon>Caudata</taxon>
        <taxon>Salamandroidea</taxon>
        <taxon>Salamandridae</taxon>
        <taxon>Pleurodelinae</taxon>
        <taxon>Pleurodeles</taxon>
    </lineage>
</organism>
<dbReference type="AlphaFoldDB" id="A0AAV7VTY5"/>
<keyword evidence="2" id="KW-1185">Reference proteome</keyword>
<proteinExistence type="predicted"/>
<sequence length="129" mass="14391">MAQAPGLGWEPMLYYLCFPVQLASVGAQRQSTRPSPQEKGPPFVPTRGPLACHMQWESLGSVGEQEVRRSRPLRVLPPGYGVPAVFFVAALTCCWRRPRQEHPMTLGQGPKQICHVQMVTAVAPELNRW</sequence>
<dbReference type="EMBL" id="JANPWB010000003">
    <property type="protein sequence ID" value="KAJ1204117.1"/>
    <property type="molecule type" value="Genomic_DNA"/>
</dbReference>
<comment type="caution">
    <text evidence="1">The sequence shown here is derived from an EMBL/GenBank/DDBJ whole genome shotgun (WGS) entry which is preliminary data.</text>
</comment>
<dbReference type="Proteomes" id="UP001066276">
    <property type="component" value="Chromosome 2_1"/>
</dbReference>
<name>A0AAV7VTY5_PLEWA</name>
<evidence type="ECO:0000313" key="1">
    <source>
        <dbReference type="EMBL" id="KAJ1204117.1"/>
    </source>
</evidence>
<gene>
    <name evidence="1" type="ORF">NDU88_007898</name>
</gene>
<accession>A0AAV7VTY5</accession>
<reference evidence="1" key="1">
    <citation type="journal article" date="2022" name="bioRxiv">
        <title>Sequencing and chromosome-scale assembly of the giantPleurodeles waltlgenome.</title>
        <authorList>
            <person name="Brown T."/>
            <person name="Elewa A."/>
            <person name="Iarovenko S."/>
            <person name="Subramanian E."/>
            <person name="Araus A.J."/>
            <person name="Petzold A."/>
            <person name="Susuki M."/>
            <person name="Suzuki K.-i.T."/>
            <person name="Hayashi T."/>
            <person name="Toyoda A."/>
            <person name="Oliveira C."/>
            <person name="Osipova E."/>
            <person name="Leigh N.D."/>
            <person name="Simon A."/>
            <person name="Yun M.H."/>
        </authorList>
    </citation>
    <scope>NUCLEOTIDE SEQUENCE</scope>
    <source>
        <strain evidence="1">20211129_DDA</strain>
        <tissue evidence="1">Liver</tissue>
    </source>
</reference>
<protein>
    <submittedName>
        <fullName evidence="1">Uncharacterized protein</fullName>
    </submittedName>
</protein>
<evidence type="ECO:0000313" key="2">
    <source>
        <dbReference type="Proteomes" id="UP001066276"/>
    </source>
</evidence>